<proteinExistence type="predicted"/>
<dbReference type="Gene3D" id="3.90.320.10">
    <property type="match status" value="1"/>
</dbReference>
<evidence type="ECO:0000259" key="1">
    <source>
        <dbReference type="Pfam" id="PF12705"/>
    </source>
</evidence>
<comment type="caution">
    <text evidence="2">The sequence shown here is derived from an EMBL/GenBank/DDBJ whole genome shotgun (WGS) entry which is preliminary data.</text>
</comment>
<dbReference type="InterPro" id="IPR011604">
    <property type="entry name" value="PDDEXK-like_dom_sf"/>
</dbReference>
<organism evidence="2 3">
    <name type="scientific">Bradyrhizobium stylosanthis</name>
    <dbReference type="NCBI Taxonomy" id="1803665"/>
    <lineage>
        <taxon>Bacteria</taxon>
        <taxon>Pseudomonadati</taxon>
        <taxon>Pseudomonadota</taxon>
        <taxon>Alphaproteobacteria</taxon>
        <taxon>Hyphomicrobiales</taxon>
        <taxon>Nitrobacteraceae</taxon>
        <taxon>Bradyrhizobium</taxon>
    </lineage>
</organism>
<dbReference type="SUPFAM" id="SSF52540">
    <property type="entry name" value="P-loop containing nucleoside triphosphate hydrolases"/>
    <property type="match status" value="1"/>
</dbReference>
<sequence>MLVRHTTVIAGPLAQQMRRAAAARAGECGGQILTLPLLAARLAGGFVTPLSAERLNLAVQEALLEGAFRELESVRHLPGMSRAVSRSLRKIWDADIDLRSVRHGGSDRLSDLALIEDRVRRCLPVAMLASRDLRDAALGRIRHAARAIGPVNLSGLSFVAPVWRSLIAALAQEVPVEWHASNHAETEWFTGTIVRQARFDHEPSISAVSCADPHHEVVESLRWARHLIVSGAAKPYEIAIASAGSIAWDDHFCALAADAGLRLHFSHGIPALSTRDGQRCAALSDVLLHGLNQQRIRRLVSLCRGQGTSLDALPERWLGAVPRGATLARVEDWRRTIAAAALKDPSLLSAQAIIPLLEVLMKGISAAQEAAHHFLRGRALQLWAAALQSAPAEAIELSLGNARFTSENDAADSIVWCTARELAAAPRPHVRLLGLTDRSWPRRAGNDSIVPDHVLSADEFDVDPIAQADRRHFQVILEGASAGVVLSRSRRSAQGARVGRSPLLRDHLETYLSRARIPEHAWSESDRLMARPNDAAKVDAIASADLCWHDWHIGRLTPHDGTFAADHPVILKAIARVQSPTSLRLLLRDPLGFIWRYGLGWRVPRDREQPLTIAPDEFGRLVHELLRRAVDLLEPQPGYARASDEEIEKALQKAVRAVREAWPLEGQVPPLLLWSNTVDFAASMAHVGLLRKEISDTGTRSWTEVPFGQPDDFTVERELPWDPKTPVAVPGTPISLRGTIDRLDLRSDHSAARVTDYKTSAPPKNAGRIVIGGGSELQRALYSLACRQLLEDPRIVARLFYLGGETMVLRLNDLDAAIGQIADFVNAAVDMLRRGVAVHGRSSFDASNDLRLALPASPGYGRRKLVAYNRASEKLARFWSAP</sequence>
<dbReference type="EMBL" id="VITK01000018">
    <property type="protein sequence ID" value="TWA90046.1"/>
    <property type="molecule type" value="Genomic_DNA"/>
</dbReference>
<keyword evidence="3" id="KW-1185">Reference proteome</keyword>
<evidence type="ECO:0000313" key="2">
    <source>
        <dbReference type="EMBL" id="TWA90046.1"/>
    </source>
</evidence>
<protein>
    <submittedName>
        <fullName evidence="2">PD-(D/E)XK nuclease superfamily protein</fullName>
    </submittedName>
</protein>
<dbReference type="InterPro" id="IPR027417">
    <property type="entry name" value="P-loop_NTPase"/>
</dbReference>
<gene>
    <name evidence="2" type="ORF">FBZ96_11841</name>
</gene>
<dbReference type="InterPro" id="IPR038726">
    <property type="entry name" value="PDDEXK_AddAB-type"/>
</dbReference>
<feature type="domain" description="PD-(D/E)XK endonuclease-like" evidence="1">
    <location>
        <begin position="579"/>
        <end position="803"/>
    </location>
</feature>
<dbReference type="Pfam" id="PF12705">
    <property type="entry name" value="PDDEXK_1"/>
    <property type="match status" value="1"/>
</dbReference>
<name>A0A560CYV0_9BRAD</name>
<dbReference type="Proteomes" id="UP000319949">
    <property type="component" value="Unassembled WGS sequence"/>
</dbReference>
<dbReference type="AlphaFoldDB" id="A0A560CYV0"/>
<evidence type="ECO:0000313" key="3">
    <source>
        <dbReference type="Proteomes" id="UP000319949"/>
    </source>
</evidence>
<reference evidence="2 3" key="1">
    <citation type="submission" date="2019-06" db="EMBL/GenBank/DDBJ databases">
        <title>Genomic Encyclopedia of Type Strains, Phase IV (KMG-V): Genome sequencing to study the core and pangenomes of soil and plant-associated prokaryotes.</title>
        <authorList>
            <person name="Whitman W."/>
        </authorList>
    </citation>
    <scope>NUCLEOTIDE SEQUENCE [LARGE SCALE GENOMIC DNA]</scope>
    <source>
        <strain evidence="2 3">BR 510</strain>
    </source>
</reference>
<accession>A0A560CYV0</accession>
<dbReference type="RefSeq" id="WP_186467809.1">
    <property type="nucleotide sequence ID" value="NZ_VITK01000018.1"/>
</dbReference>